<keyword evidence="1" id="KW-0175">Coiled coil</keyword>
<keyword evidence="3" id="KW-1185">Reference proteome</keyword>
<evidence type="ECO:0000256" key="1">
    <source>
        <dbReference type="SAM" id="Coils"/>
    </source>
</evidence>
<feature type="coiled-coil region" evidence="1">
    <location>
        <begin position="87"/>
        <end position="132"/>
    </location>
</feature>
<evidence type="ECO:0000313" key="3">
    <source>
        <dbReference type="Proteomes" id="UP000003781"/>
    </source>
</evidence>
<name>A3IPP3_9CHRO</name>
<organism evidence="2 3">
    <name type="scientific">Crocosphaera chwakensis CCY0110</name>
    <dbReference type="NCBI Taxonomy" id="391612"/>
    <lineage>
        <taxon>Bacteria</taxon>
        <taxon>Bacillati</taxon>
        <taxon>Cyanobacteriota</taxon>
        <taxon>Cyanophyceae</taxon>
        <taxon>Oscillatoriophycideae</taxon>
        <taxon>Chroococcales</taxon>
        <taxon>Aphanothecaceae</taxon>
        <taxon>Crocosphaera</taxon>
        <taxon>Crocosphaera chwakensis</taxon>
    </lineage>
</organism>
<comment type="caution">
    <text evidence="2">The sequence shown here is derived from an EMBL/GenBank/DDBJ whole genome shotgun (WGS) entry which is preliminary data.</text>
</comment>
<evidence type="ECO:0008006" key="4">
    <source>
        <dbReference type="Google" id="ProtNLM"/>
    </source>
</evidence>
<sequence>MSSYLKEKITTALEEAKKEEKTSPENVKEIVKSTISQANLEVKEDSQKIRSLVQDIVSAVIENSQNKGEDIKEEMTATVEGIIESISNSKRQNISKNQQEVKQLESKIAQEEKELENNIEMVLNEVNETGKNHSSNIQETIESSIKSIQDSEEFALMKRRYAQLKAKLAVIRANLVSRYSEQFEDVKPYLDEAKSWYQQSQTEPELFNENITEQQKKLETKIEESARTLAQKERHIKQVLRELWQSFSAEKSD</sequence>
<dbReference type="AlphaFoldDB" id="A3IPP3"/>
<reference evidence="2 3" key="1">
    <citation type="submission" date="2007-03" db="EMBL/GenBank/DDBJ databases">
        <authorList>
            <person name="Stal L."/>
            <person name="Ferriera S."/>
            <person name="Johnson J."/>
            <person name="Kravitz S."/>
            <person name="Beeson K."/>
            <person name="Sutton G."/>
            <person name="Rogers Y.-H."/>
            <person name="Friedman R."/>
            <person name="Frazier M."/>
            <person name="Venter J.C."/>
        </authorList>
    </citation>
    <scope>NUCLEOTIDE SEQUENCE [LARGE SCALE GENOMIC DNA]</scope>
    <source>
        <strain evidence="2 3">CCY0110</strain>
    </source>
</reference>
<dbReference type="eggNOG" id="ENOG502Z9PH">
    <property type="taxonomic scope" value="Bacteria"/>
</dbReference>
<dbReference type="RefSeq" id="WP_008275361.1">
    <property type="nucleotide sequence ID" value="NZ_AAXW01000013.1"/>
</dbReference>
<dbReference type="EMBL" id="AAXW01000013">
    <property type="protein sequence ID" value="EAZ91533.1"/>
    <property type="molecule type" value="Genomic_DNA"/>
</dbReference>
<protein>
    <recommendedName>
        <fullName evidence="4">Histidine kinase</fullName>
    </recommendedName>
</protein>
<dbReference type="OrthoDB" id="508829at2"/>
<accession>A3IPP3</accession>
<proteinExistence type="predicted"/>
<dbReference type="SUPFAM" id="SSF58113">
    <property type="entry name" value="Apolipoprotein A-I"/>
    <property type="match status" value="1"/>
</dbReference>
<gene>
    <name evidence="2" type="ORF">CY0110_13471</name>
</gene>
<dbReference type="Proteomes" id="UP000003781">
    <property type="component" value="Unassembled WGS sequence"/>
</dbReference>
<evidence type="ECO:0000313" key="2">
    <source>
        <dbReference type="EMBL" id="EAZ91533.1"/>
    </source>
</evidence>
<feature type="coiled-coil region" evidence="1">
    <location>
        <begin position="208"/>
        <end position="242"/>
    </location>
</feature>